<dbReference type="Pfam" id="PF17917">
    <property type="entry name" value="RT_RNaseH"/>
    <property type="match status" value="1"/>
</dbReference>
<evidence type="ECO:0000256" key="4">
    <source>
        <dbReference type="ARBA" id="ARBA00022759"/>
    </source>
</evidence>
<evidence type="ECO:0000256" key="5">
    <source>
        <dbReference type="ARBA" id="ARBA00022801"/>
    </source>
</evidence>
<keyword evidence="3" id="KW-0540">Nuclease</keyword>
<dbReference type="InterPro" id="IPR050951">
    <property type="entry name" value="Retrovirus_Pol_polyprotein"/>
</dbReference>
<gene>
    <name evidence="9" type="ORF">P5673_027797</name>
</gene>
<keyword evidence="6" id="KW-0695">RNA-directed DNA polymerase</keyword>
<dbReference type="InterPro" id="IPR043502">
    <property type="entry name" value="DNA/RNA_pol_sf"/>
</dbReference>
<evidence type="ECO:0000313" key="9">
    <source>
        <dbReference type="EMBL" id="KAK2551396.1"/>
    </source>
</evidence>
<accession>A0AAD9PYJ1</accession>
<dbReference type="PANTHER" id="PTHR37984:SF8">
    <property type="entry name" value="CCHC-TYPE DOMAIN-CONTAINING PROTEIN"/>
    <property type="match status" value="1"/>
</dbReference>
<evidence type="ECO:0000256" key="2">
    <source>
        <dbReference type="ARBA" id="ARBA00022695"/>
    </source>
</evidence>
<feature type="domain" description="Integrase catalytic" evidence="8">
    <location>
        <begin position="228"/>
        <end position="328"/>
    </location>
</feature>
<dbReference type="GO" id="GO:0015074">
    <property type="term" value="P:DNA integration"/>
    <property type="evidence" value="ECO:0007669"/>
    <property type="project" value="InterPro"/>
</dbReference>
<protein>
    <recommendedName>
        <fullName evidence="8">Integrase catalytic domain-containing protein</fullName>
    </recommendedName>
</protein>
<comment type="caution">
    <text evidence="9">The sequence shown here is derived from an EMBL/GenBank/DDBJ whole genome shotgun (WGS) entry which is preliminary data.</text>
</comment>
<keyword evidence="5" id="KW-0378">Hydrolase</keyword>
<dbReference type="PROSITE" id="PS50994">
    <property type="entry name" value="INTEGRASE"/>
    <property type="match status" value="1"/>
</dbReference>
<feature type="region of interest" description="Disordered" evidence="7">
    <location>
        <begin position="478"/>
        <end position="570"/>
    </location>
</feature>
<evidence type="ECO:0000256" key="1">
    <source>
        <dbReference type="ARBA" id="ARBA00022679"/>
    </source>
</evidence>
<feature type="compositionally biased region" description="Low complexity" evidence="7">
    <location>
        <begin position="534"/>
        <end position="559"/>
    </location>
</feature>
<dbReference type="GO" id="GO:0004519">
    <property type="term" value="F:endonuclease activity"/>
    <property type="evidence" value="ECO:0007669"/>
    <property type="project" value="UniProtKB-KW"/>
</dbReference>
<dbReference type="InterPro" id="IPR012337">
    <property type="entry name" value="RNaseH-like_sf"/>
</dbReference>
<evidence type="ECO:0000256" key="3">
    <source>
        <dbReference type="ARBA" id="ARBA00022722"/>
    </source>
</evidence>
<dbReference type="InterPro" id="IPR001584">
    <property type="entry name" value="Integrase_cat-core"/>
</dbReference>
<keyword evidence="1" id="KW-0808">Transferase</keyword>
<name>A0AAD9PYJ1_ACRCE</name>
<dbReference type="GO" id="GO:0003964">
    <property type="term" value="F:RNA-directed DNA polymerase activity"/>
    <property type="evidence" value="ECO:0007669"/>
    <property type="project" value="UniProtKB-KW"/>
</dbReference>
<dbReference type="SUPFAM" id="SSF53098">
    <property type="entry name" value="Ribonuclease H-like"/>
    <property type="match status" value="1"/>
</dbReference>
<keyword evidence="2" id="KW-0548">Nucleotidyltransferase</keyword>
<feature type="compositionally biased region" description="Basic residues" evidence="7">
    <location>
        <begin position="560"/>
        <end position="570"/>
    </location>
</feature>
<reference evidence="9" key="1">
    <citation type="journal article" date="2023" name="G3 (Bethesda)">
        <title>Whole genome assembly and annotation of the endangered Caribbean coral Acropora cervicornis.</title>
        <authorList>
            <person name="Selwyn J.D."/>
            <person name="Vollmer S.V."/>
        </authorList>
    </citation>
    <scope>NUCLEOTIDE SEQUENCE</scope>
    <source>
        <strain evidence="9">K2</strain>
    </source>
</reference>
<organism evidence="9 10">
    <name type="scientific">Acropora cervicornis</name>
    <name type="common">Staghorn coral</name>
    <dbReference type="NCBI Taxonomy" id="6130"/>
    <lineage>
        <taxon>Eukaryota</taxon>
        <taxon>Metazoa</taxon>
        <taxon>Cnidaria</taxon>
        <taxon>Anthozoa</taxon>
        <taxon>Hexacorallia</taxon>
        <taxon>Scleractinia</taxon>
        <taxon>Astrocoeniina</taxon>
        <taxon>Acroporidae</taxon>
        <taxon>Acropora</taxon>
    </lineage>
</organism>
<evidence type="ECO:0000256" key="6">
    <source>
        <dbReference type="ARBA" id="ARBA00022918"/>
    </source>
</evidence>
<dbReference type="InterPro" id="IPR036397">
    <property type="entry name" value="RNaseH_sf"/>
</dbReference>
<dbReference type="GO" id="GO:0016787">
    <property type="term" value="F:hydrolase activity"/>
    <property type="evidence" value="ECO:0007669"/>
    <property type="project" value="UniProtKB-KW"/>
</dbReference>
<evidence type="ECO:0000256" key="7">
    <source>
        <dbReference type="SAM" id="MobiDB-lite"/>
    </source>
</evidence>
<dbReference type="PANTHER" id="PTHR37984">
    <property type="entry name" value="PROTEIN CBG26694"/>
    <property type="match status" value="1"/>
</dbReference>
<evidence type="ECO:0000313" key="10">
    <source>
        <dbReference type="Proteomes" id="UP001249851"/>
    </source>
</evidence>
<keyword evidence="4" id="KW-0255">Endonuclease</keyword>
<sequence>MEKELLAIVFGVEKFESYLYDRKFKVETDNKPLESILKKSLLSGPKRLQRMMLPLQNFDFEVEYKKGTLLHLADTLSIVYLPHGQVKCSKEDVFLMGNVRSPAEKEIESVNALSFVSISPQGLARVQQATEADGEMVFFKMVIQNGCPDTKEEVPFSVQGYFHFSDELSVQDGLVLKGERLVVPKSMREEIKQKLHQSHLGIQGCLRRGREVTCQTDQQKEPMISHGIPSRPWEKVDCDLFDFEDKHYLVCVDYYSDYFEVDRIFGKKGKEVISRIKSQFARHGIPDHLISDNGPPFSSREFGKFALAYEFEHLTSSPRYPQSNAKVEIAVKMAQNMKKKARLAGTNPNLSLLDYRNTPSKGLGSSPAQRLFGRRTKTLVPTSSRLLVPEAVHGVPHKLKERRAKELDILKPGDVVRVKLRPDSKEWTKAAVDKKVDIRSYQVCTEDGCIYRRNRRHLKPTREPFLTAPFVGFSANLSQQQQPEGVASGDVSVSGAPTREPALEASNRKPTSDVLNSSSVVQPEMASVRTTRPGGVVSVPASGVSTSEPAVSVTTTRSGRVVRKPIRYDS</sequence>
<reference evidence="9" key="2">
    <citation type="journal article" date="2023" name="Science">
        <title>Genomic signatures of disease resistance in endangered staghorn corals.</title>
        <authorList>
            <person name="Vollmer S.V."/>
            <person name="Selwyn J.D."/>
            <person name="Despard B.A."/>
            <person name="Roesel C.L."/>
        </authorList>
    </citation>
    <scope>NUCLEOTIDE SEQUENCE</scope>
    <source>
        <strain evidence="9">K2</strain>
    </source>
</reference>
<keyword evidence="10" id="KW-1185">Reference proteome</keyword>
<dbReference type="InterPro" id="IPR041373">
    <property type="entry name" value="RT_RNaseH"/>
</dbReference>
<dbReference type="SUPFAM" id="SSF56672">
    <property type="entry name" value="DNA/RNA polymerases"/>
    <property type="match status" value="1"/>
</dbReference>
<dbReference type="Gene3D" id="3.30.420.10">
    <property type="entry name" value="Ribonuclease H-like superfamily/Ribonuclease H"/>
    <property type="match status" value="1"/>
</dbReference>
<evidence type="ECO:0000259" key="8">
    <source>
        <dbReference type="PROSITE" id="PS50994"/>
    </source>
</evidence>
<dbReference type="AlphaFoldDB" id="A0AAD9PYJ1"/>
<dbReference type="Proteomes" id="UP001249851">
    <property type="component" value="Unassembled WGS sequence"/>
</dbReference>
<dbReference type="CDD" id="cd09274">
    <property type="entry name" value="RNase_HI_RT_Ty3"/>
    <property type="match status" value="1"/>
</dbReference>
<proteinExistence type="predicted"/>
<dbReference type="FunFam" id="3.30.420.10:FF:000063">
    <property type="entry name" value="Retrovirus-related Pol polyprotein from transposon 297-like Protein"/>
    <property type="match status" value="1"/>
</dbReference>
<dbReference type="GO" id="GO:0003676">
    <property type="term" value="F:nucleic acid binding"/>
    <property type="evidence" value="ECO:0007669"/>
    <property type="project" value="InterPro"/>
</dbReference>
<dbReference type="EMBL" id="JARQWQ010000098">
    <property type="protein sequence ID" value="KAK2551396.1"/>
    <property type="molecule type" value="Genomic_DNA"/>
</dbReference>